<sequence length="121" mass="13828">MSLSGSLLFCTDCGNLLNRVSPKVENIKCEICDTENKNQWPLEVQTTSRPDAFPSVLRNKRDEIQKLDTANIETWARTSEACPSCKNSETFFREMQLRGADEGSTVFFRCSQCSHKWKLDN</sequence>
<accession>A0ACB6SI82</accession>
<evidence type="ECO:0000313" key="1">
    <source>
        <dbReference type="EMBL" id="KAF2632994.1"/>
    </source>
</evidence>
<organism evidence="1 2">
    <name type="scientific">Macroventuria anomochaeta</name>
    <dbReference type="NCBI Taxonomy" id="301207"/>
    <lineage>
        <taxon>Eukaryota</taxon>
        <taxon>Fungi</taxon>
        <taxon>Dikarya</taxon>
        <taxon>Ascomycota</taxon>
        <taxon>Pezizomycotina</taxon>
        <taxon>Dothideomycetes</taxon>
        <taxon>Pleosporomycetidae</taxon>
        <taxon>Pleosporales</taxon>
        <taxon>Pleosporineae</taxon>
        <taxon>Didymellaceae</taxon>
        <taxon>Macroventuria</taxon>
    </lineage>
</organism>
<reference evidence="1" key="1">
    <citation type="journal article" date="2020" name="Stud. Mycol.">
        <title>101 Dothideomycetes genomes: a test case for predicting lifestyles and emergence of pathogens.</title>
        <authorList>
            <person name="Haridas S."/>
            <person name="Albert R."/>
            <person name="Binder M."/>
            <person name="Bloem J."/>
            <person name="Labutti K."/>
            <person name="Salamov A."/>
            <person name="Andreopoulos B."/>
            <person name="Baker S."/>
            <person name="Barry K."/>
            <person name="Bills G."/>
            <person name="Bluhm B."/>
            <person name="Cannon C."/>
            <person name="Castanera R."/>
            <person name="Culley D."/>
            <person name="Daum C."/>
            <person name="Ezra D."/>
            <person name="Gonzalez J."/>
            <person name="Henrissat B."/>
            <person name="Kuo A."/>
            <person name="Liang C."/>
            <person name="Lipzen A."/>
            <person name="Lutzoni F."/>
            <person name="Magnuson J."/>
            <person name="Mondo S."/>
            <person name="Nolan M."/>
            <person name="Ohm R."/>
            <person name="Pangilinan J."/>
            <person name="Park H.-J."/>
            <person name="Ramirez L."/>
            <person name="Alfaro M."/>
            <person name="Sun H."/>
            <person name="Tritt A."/>
            <person name="Yoshinaga Y."/>
            <person name="Zwiers L.-H."/>
            <person name="Turgeon B."/>
            <person name="Goodwin S."/>
            <person name="Spatafora J."/>
            <person name="Crous P."/>
            <person name="Grigoriev I."/>
        </authorList>
    </citation>
    <scope>NUCLEOTIDE SEQUENCE</scope>
    <source>
        <strain evidence="1">CBS 525.71</strain>
    </source>
</reference>
<gene>
    <name evidence="1" type="ORF">BU25DRAFT_87265</name>
</gene>
<name>A0ACB6SI82_9PLEO</name>
<dbReference type="EMBL" id="MU006702">
    <property type="protein sequence ID" value="KAF2632994.1"/>
    <property type="molecule type" value="Genomic_DNA"/>
</dbReference>
<proteinExistence type="predicted"/>
<evidence type="ECO:0000313" key="2">
    <source>
        <dbReference type="Proteomes" id="UP000799754"/>
    </source>
</evidence>
<keyword evidence="2" id="KW-1185">Reference proteome</keyword>
<dbReference type="Proteomes" id="UP000799754">
    <property type="component" value="Unassembled WGS sequence"/>
</dbReference>
<protein>
    <submittedName>
        <fullName evidence="1">Uncharacterized protein</fullName>
    </submittedName>
</protein>
<comment type="caution">
    <text evidence="1">The sequence shown here is derived from an EMBL/GenBank/DDBJ whole genome shotgun (WGS) entry which is preliminary data.</text>
</comment>